<comment type="caution">
    <text evidence="3">The sequence shown here is derived from an EMBL/GenBank/DDBJ whole genome shotgun (WGS) entry which is preliminary data.</text>
</comment>
<dbReference type="OrthoDB" id="9971254at2759"/>
<dbReference type="EMBL" id="JAACJJ010000001">
    <property type="protein sequence ID" value="KAF5330991.1"/>
    <property type="molecule type" value="Genomic_DNA"/>
</dbReference>
<keyword evidence="4" id="KW-1185">Reference proteome</keyword>
<keyword evidence="1" id="KW-0732">Signal</keyword>
<gene>
    <name evidence="3" type="ORF">D9619_005228</name>
</gene>
<evidence type="ECO:0000313" key="3">
    <source>
        <dbReference type="EMBL" id="KAF5330991.1"/>
    </source>
</evidence>
<dbReference type="AlphaFoldDB" id="A0A8H5BXU1"/>
<dbReference type="InterPro" id="IPR043708">
    <property type="entry name" value="DUF5648"/>
</dbReference>
<evidence type="ECO:0000256" key="1">
    <source>
        <dbReference type="SAM" id="SignalP"/>
    </source>
</evidence>
<feature type="domain" description="DUF5648" evidence="2">
    <location>
        <begin position="89"/>
        <end position="201"/>
    </location>
</feature>
<evidence type="ECO:0000313" key="4">
    <source>
        <dbReference type="Proteomes" id="UP000567179"/>
    </source>
</evidence>
<proteinExistence type="predicted"/>
<name>A0A8H5BXU1_9AGAR</name>
<protein>
    <recommendedName>
        <fullName evidence="2">DUF5648 domain-containing protein</fullName>
    </recommendedName>
</protein>
<feature type="signal peptide" evidence="1">
    <location>
        <begin position="1"/>
        <end position="21"/>
    </location>
</feature>
<dbReference type="Proteomes" id="UP000567179">
    <property type="component" value="Unassembled WGS sequence"/>
</dbReference>
<sequence length="206" mass="21879">MHLGFALTALAATVALPGATALPFSNWGNRLSSVSSSLGFKNIRSAQTCADPSLARTIVQGFSSLLTSHVIDFHYVFVNLNTAQGSQEAVLWSYQGAIFKAWPTQQSFTVPLFRLAKGVGIDYVFMVGPDAQTPPVLSGFVPDGGAIVAWVYDTPVCGSVPLMSAVFANQTDHYYTTDPDEHAGLLSDGNWSDGGIVAYVLPLTTS</sequence>
<dbReference type="Pfam" id="PF18885">
    <property type="entry name" value="DUF5648"/>
    <property type="match status" value="1"/>
</dbReference>
<evidence type="ECO:0000259" key="2">
    <source>
        <dbReference type="Pfam" id="PF18885"/>
    </source>
</evidence>
<organism evidence="3 4">
    <name type="scientific">Psilocybe cf. subviscida</name>
    <dbReference type="NCBI Taxonomy" id="2480587"/>
    <lineage>
        <taxon>Eukaryota</taxon>
        <taxon>Fungi</taxon>
        <taxon>Dikarya</taxon>
        <taxon>Basidiomycota</taxon>
        <taxon>Agaricomycotina</taxon>
        <taxon>Agaricomycetes</taxon>
        <taxon>Agaricomycetidae</taxon>
        <taxon>Agaricales</taxon>
        <taxon>Agaricineae</taxon>
        <taxon>Strophariaceae</taxon>
        <taxon>Psilocybe</taxon>
    </lineage>
</organism>
<feature type="chain" id="PRO_5034671060" description="DUF5648 domain-containing protein" evidence="1">
    <location>
        <begin position="22"/>
        <end position="206"/>
    </location>
</feature>
<reference evidence="3 4" key="1">
    <citation type="journal article" date="2020" name="ISME J.">
        <title>Uncovering the hidden diversity of litter-decomposition mechanisms in mushroom-forming fungi.</title>
        <authorList>
            <person name="Floudas D."/>
            <person name="Bentzer J."/>
            <person name="Ahren D."/>
            <person name="Johansson T."/>
            <person name="Persson P."/>
            <person name="Tunlid A."/>
        </authorList>
    </citation>
    <scope>NUCLEOTIDE SEQUENCE [LARGE SCALE GENOMIC DNA]</scope>
    <source>
        <strain evidence="3 4">CBS 101986</strain>
    </source>
</reference>
<accession>A0A8H5BXU1</accession>